<keyword evidence="4" id="KW-1133">Transmembrane helix</keyword>
<evidence type="ECO:0000256" key="8">
    <source>
        <dbReference type="ARBA" id="ARBA00023180"/>
    </source>
</evidence>
<dbReference type="AlphaFoldDB" id="A0A5B7KAI5"/>
<keyword evidence="7" id="KW-0675">Receptor</keyword>
<dbReference type="Proteomes" id="UP000324222">
    <property type="component" value="Unassembled WGS sequence"/>
</dbReference>
<evidence type="ECO:0000256" key="10">
    <source>
        <dbReference type="ARBA" id="ARBA00023303"/>
    </source>
</evidence>
<dbReference type="SMART" id="SM00918">
    <property type="entry name" value="Lig_chan-Glu_bd"/>
    <property type="match status" value="1"/>
</dbReference>
<dbReference type="Gene3D" id="3.40.190.10">
    <property type="entry name" value="Periplasmic binding protein-like II"/>
    <property type="match status" value="1"/>
</dbReference>
<evidence type="ECO:0000256" key="2">
    <source>
        <dbReference type="ARBA" id="ARBA00022448"/>
    </source>
</evidence>
<evidence type="ECO:0000256" key="1">
    <source>
        <dbReference type="ARBA" id="ARBA00004141"/>
    </source>
</evidence>
<dbReference type="GO" id="GO:0015276">
    <property type="term" value="F:ligand-gated monoatomic ion channel activity"/>
    <property type="evidence" value="ECO:0007669"/>
    <property type="project" value="InterPro"/>
</dbReference>
<organism evidence="12 13">
    <name type="scientific">Portunus trituberculatus</name>
    <name type="common">Swimming crab</name>
    <name type="synonym">Neptunus trituberculatus</name>
    <dbReference type="NCBI Taxonomy" id="210409"/>
    <lineage>
        <taxon>Eukaryota</taxon>
        <taxon>Metazoa</taxon>
        <taxon>Ecdysozoa</taxon>
        <taxon>Arthropoda</taxon>
        <taxon>Crustacea</taxon>
        <taxon>Multicrustacea</taxon>
        <taxon>Malacostraca</taxon>
        <taxon>Eumalacostraca</taxon>
        <taxon>Eucarida</taxon>
        <taxon>Decapoda</taxon>
        <taxon>Pleocyemata</taxon>
        <taxon>Brachyura</taxon>
        <taxon>Eubrachyura</taxon>
        <taxon>Portunoidea</taxon>
        <taxon>Portunidae</taxon>
        <taxon>Portuninae</taxon>
        <taxon>Portunus</taxon>
    </lineage>
</organism>
<evidence type="ECO:0000256" key="4">
    <source>
        <dbReference type="ARBA" id="ARBA00022989"/>
    </source>
</evidence>
<evidence type="ECO:0000313" key="12">
    <source>
        <dbReference type="EMBL" id="MPD05951.1"/>
    </source>
</evidence>
<keyword evidence="5" id="KW-0406">Ion transport</keyword>
<evidence type="ECO:0000313" key="13">
    <source>
        <dbReference type="Proteomes" id="UP000324222"/>
    </source>
</evidence>
<keyword evidence="10" id="KW-0407">Ion channel</keyword>
<sequence length="69" mass="7654">MVFTYRDRKKGLPGCNGYAADLTRLIQGKLNFSEIILSVYGFGSVTKNGSWNGMVGELSRLVSISLYFL</sequence>
<keyword evidence="3" id="KW-0812">Transmembrane</keyword>
<evidence type="ECO:0000259" key="11">
    <source>
        <dbReference type="SMART" id="SM00918"/>
    </source>
</evidence>
<keyword evidence="9" id="KW-1071">Ligand-gated ion channel</keyword>
<keyword evidence="13" id="KW-1185">Reference proteome</keyword>
<dbReference type="GO" id="GO:0016020">
    <property type="term" value="C:membrane"/>
    <property type="evidence" value="ECO:0007669"/>
    <property type="project" value="UniProtKB-SubCell"/>
</dbReference>
<keyword evidence="2" id="KW-0813">Transport</keyword>
<keyword evidence="8" id="KW-0325">Glycoprotein</keyword>
<evidence type="ECO:0000256" key="6">
    <source>
        <dbReference type="ARBA" id="ARBA00023136"/>
    </source>
</evidence>
<gene>
    <name evidence="12" type="ORF">E2C01_101726</name>
</gene>
<reference evidence="12 13" key="1">
    <citation type="submission" date="2019-05" db="EMBL/GenBank/DDBJ databases">
        <title>Another draft genome of Portunus trituberculatus and its Hox gene families provides insights of decapod evolution.</title>
        <authorList>
            <person name="Jeong J.-H."/>
            <person name="Song I."/>
            <person name="Kim S."/>
            <person name="Choi T."/>
            <person name="Kim D."/>
            <person name="Ryu S."/>
            <person name="Kim W."/>
        </authorList>
    </citation>
    <scope>NUCLEOTIDE SEQUENCE [LARGE SCALE GENOMIC DNA]</scope>
    <source>
        <tissue evidence="12">Muscle</tissue>
    </source>
</reference>
<protein>
    <recommendedName>
        <fullName evidence="11">Ionotropic glutamate receptor L-glutamate and glycine-binding domain-containing protein</fullName>
    </recommendedName>
</protein>
<evidence type="ECO:0000256" key="3">
    <source>
        <dbReference type="ARBA" id="ARBA00022692"/>
    </source>
</evidence>
<evidence type="ECO:0000256" key="7">
    <source>
        <dbReference type="ARBA" id="ARBA00023170"/>
    </source>
</evidence>
<feature type="domain" description="Ionotropic glutamate receptor L-glutamate and glycine-binding" evidence="11">
    <location>
        <begin position="2"/>
        <end position="60"/>
    </location>
</feature>
<dbReference type="EMBL" id="VSRR010148583">
    <property type="protein sequence ID" value="MPD05951.1"/>
    <property type="molecule type" value="Genomic_DNA"/>
</dbReference>
<evidence type="ECO:0000256" key="9">
    <source>
        <dbReference type="ARBA" id="ARBA00023286"/>
    </source>
</evidence>
<dbReference type="InterPro" id="IPR019594">
    <property type="entry name" value="Glu/Gly-bd"/>
</dbReference>
<comment type="subcellular location">
    <subcellularLocation>
        <location evidence="1">Membrane</location>
        <topology evidence="1">Multi-pass membrane protein</topology>
    </subcellularLocation>
</comment>
<proteinExistence type="predicted"/>
<keyword evidence="6" id="KW-0472">Membrane</keyword>
<accession>A0A5B7KAI5</accession>
<evidence type="ECO:0000256" key="5">
    <source>
        <dbReference type="ARBA" id="ARBA00023065"/>
    </source>
</evidence>
<name>A0A5B7KAI5_PORTR</name>
<comment type="caution">
    <text evidence="12">The sequence shown here is derived from an EMBL/GenBank/DDBJ whole genome shotgun (WGS) entry which is preliminary data.</text>
</comment>